<evidence type="ECO:0000256" key="3">
    <source>
        <dbReference type="PROSITE-ProRule" id="PRU00708"/>
    </source>
</evidence>
<accession>A0A2R6PQP1</accession>
<dbReference type="OMA" id="ERAPMDD"/>
<dbReference type="FunFam" id="1.25.40.10:FF:000184">
    <property type="entry name" value="Pentatricopeptide repeat-containing protein, chloroplastic"/>
    <property type="match status" value="1"/>
</dbReference>
<dbReference type="NCBIfam" id="TIGR00756">
    <property type="entry name" value="PPR"/>
    <property type="match status" value="6"/>
</dbReference>
<feature type="repeat" description="PPR" evidence="3">
    <location>
        <begin position="365"/>
        <end position="399"/>
    </location>
</feature>
<dbReference type="PANTHER" id="PTHR47926:SF499">
    <property type="entry name" value="PENTATRICOPEPTIDE REPEAT-CONTAINING PROTEIN"/>
    <property type="match status" value="1"/>
</dbReference>
<comment type="caution">
    <text evidence="4">The sequence shown here is derived from an EMBL/GenBank/DDBJ whole genome shotgun (WGS) entry which is preliminary data.</text>
</comment>
<evidence type="ECO:0000256" key="1">
    <source>
        <dbReference type="ARBA" id="ARBA00006643"/>
    </source>
</evidence>
<comment type="similarity">
    <text evidence="1">Belongs to the PPR family. PCMP-H subfamily.</text>
</comment>
<dbReference type="InterPro" id="IPR011990">
    <property type="entry name" value="TPR-like_helical_dom_sf"/>
</dbReference>
<reference evidence="5" key="2">
    <citation type="journal article" date="2018" name="BMC Genomics">
        <title>A manually annotated Actinidia chinensis var. chinensis (kiwifruit) genome highlights the challenges associated with draft genomes and gene prediction in plants.</title>
        <authorList>
            <person name="Pilkington S.M."/>
            <person name="Crowhurst R."/>
            <person name="Hilario E."/>
            <person name="Nardozza S."/>
            <person name="Fraser L."/>
            <person name="Peng Y."/>
            <person name="Gunaseelan K."/>
            <person name="Simpson R."/>
            <person name="Tahir J."/>
            <person name="Deroles S.C."/>
            <person name="Templeton K."/>
            <person name="Luo Z."/>
            <person name="Davy M."/>
            <person name="Cheng C."/>
            <person name="McNeilage M."/>
            <person name="Scaglione D."/>
            <person name="Liu Y."/>
            <person name="Zhang Q."/>
            <person name="Datson P."/>
            <person name="De Silva N."/>
            <person name="Gardiner S.E."/>
            <person name="Bassett H."/>
            <person name="Chagne D."/>
            <person name="McCallum J."/>
            <person name="Dzierzon H."/>
            <person name="Deng C."/>
            <person name="Wang Y.Y."/>
            <person name="Barron L."/>
            <person name="Manako K."/>
            <person name="Bowen J."/>
            <person name="Foster T.M."/>
            <person name="Erridge Z.A."/>
            <person name="Tiffin H."/>
            <person name="Waite C.N."/>
            <person name="Davies K.M."/>
            <person name="Grierson E.P."/>
            <person name="Laing W.A."/>
            <person name="Kirk R."/>
            <person name="Chen X."/>
            <person name="Wood M."/>
            <person name="Montefiori M."/>
            <person name="Brummell D.A."/>
            <person name="Schwinn K.E."/>
            <person name="Catanach A."/>
            <person name="Fullerton C."/>
            <person name="Li D."/>
            <person name="Meiyalaghan S."/>
            <person name="Nieuwenhuizen N."/>
            <person name="Read N."/>
            <person name="Prakash R."/>
            <person name="Hunter D."/>
            <person name="Zhang H."/>
            <person name="McKenzie M."/>
            <person name="Knabel M."/>
            <person name="Harris A."/>
            <person name="Allan A.C."/>
            <person name="Gleave A."/>
            <person name="Chen A."/>
            <person name="Janssen B.J."/>
            <person name="Plunkett B."/>
            <person name="Ampomah-Dwamena C."/>
            <person name="Voogd C."/>
            <person name="Leif D."/>
            <person name="Lafferty D."/>
            <person name="Souleyre E.J.F."/>
            <person name="Varkonyi-Gasic E."/>
            <person name="Gambi F."/>
            <person name="Hanley J."/>
            <person name="Yao J.L."/>
            <person name="Cheung J."/>
            <person name="David K.M."/>
            <person name="Warren B."/>
            <person name="Marsh K."/>
            <person name="Snowden K.C."/>
            <person name="Lin-Wang K."/>
            <person name="Brian L."/>
            <person name="Martinez-Sanchez M."/>
            <person name="Wang M."/>
            <person name="Ileperuma N."/>
            <person name="Macnee N."/>
            <person name="Campin R."/>
            <person name="McAtee P."/>
            <person name="Drummond R.S.M."/>
            <person name="Espley R.V."/>
            <person name="Ireland H.S."/>
            <person name="Wu R."/>
            <person name="Atkinson R.G."/>
            <person name="Karunairetnam S."/>
            <person name="Bulley S."/>
            <person name="Chunkath S."/>
            <person name="Hanley Z."/>
            <person name="Storey R."/>
            <person name="Thrimawithana A.H."/>
            <person name="Thomson S."/>
            <person name="David C."/>
            <person name="Testolin R."/>
            <person name="Huang H."/>
            <person name="Hellens R.P."/>
            <person name="Schaffer R.J."/>
        </authorList>
    </citation>
    <scope>NUCLEOTIDE SEQUENCE [LARGE SCALE GENOMIC DNA]</scope>
    <source>
        <strain evidence="5">cv. Red5</strain>
    </source>
</reference>
<dbReference type="Gramene" id="PSR95303">
    <property type="protein sequence ID" value="PSR95303"/>
    <property type="gene ID" value="CEY00_Acc26058"/>
</dbReference>
<feature type="repeat" description="PPR" evidence="3">
    <location>
        <begin position="69"/>
        <end position="103"/>
    </location>
</feature>
<sequence>MTCSTYHRFLALLRTATLTSQIRQIHAQLITTDLISDPFIASQLLSSLSSNLSKLSYAELVFAHIPQPNTFMWNTIVRGHASSSNPRRALHSFIKMRRTGLVGDNYSYPIVLKASGMFNGLWEGREIHGEVVKAGFERDVFVRNGLIGMYCKTEELGCAWLLFDAFWEKDLVSWNLMLNGYVGVGEMGKAQKVFDEMPERDVISWSIMIDGYGKKIGDVIRARVLFDSIPIRDLVSWNSMIDSYAKVGEMTTARQLFEEMEEKNVISWSIIIDGYARNGNPKESLVLFRQMLCQGVKPDKVSLAGALLACAQLGALDQGRWIHMYMQKNKIISDIVVQTALMDMYMKCGSTNEASMIFNSMSERNVVAWNVMISGLGINGFAESAVECFAQMEREGIPMDDLIFVSVLTTCTHAGFVTEGLDIFDKMRTHGIEPKLEHYGCLIDLLGRSGRLNQAQIVLESMSIKPNSALWGSLLLACRTHKNVALAEVVLERLVELKADDCGVYILMSNIYADAEMWEGVQKIRKLMRERNMKKETGRSVIEVDGDILEFISGKKAHIQGEEIETVISSLLQMVISED</sequence>
<dbReference type="PANTHER" id="PTHR47926">
    <property type="entry name" value="PENTATRICOPEPTIDE REPEAT-CONTAINING PROTEIN"/>
    <property type="match status" value="1"/>
</dbReference>
<feature type="repeat" description="PPR" evidence="3">
    <location>
        <begin position="233"/>
        <end position="263"/>
    </location>
</feature>
<evidence type="ECO:0000256" key="2">
    <source>
        <dbReference type="ARBA" id="ARBA00022737"/>
    </source>
</evidence>
<dbReference type="Proteomes" id="UP000241394">
    <property type="component" value="Chromosome LG23"/>
</dbReference>
<evidence type="ECO:0000313" key="5">
    <source>
        <dbReference type="Proteomes" id="UP000241394"/>
    </source>
</evidence>
<dbReference type="InterPro" id="IPR002885">
    <property type="entry name" value="PPR_rpt"/>
</dbReference>
<dbReference type="STRING" id="1590841.A0A2R6PQP1"/>
<keyword evidence="5" id="KW-1185">Reference proteome</keyword>
<dbReference type="Pfam" id="PF20431">
    <property type="entry name" value="E_motif"/>
    <property type="match status" value="1"/>
</dbReference>
<dbReference type="OrthoDB" id="185373at2759"/>
<evidence type="ECO:0000313" key="4">
    <source>
        <dbReference type="EMBL" id="PSR95303.1"/>
    </source>
</evidence>
<dbReference type="Gene3D" id="1.25.40.10">
    <property type="entry name" value="Tetratricopeptide repeat domain"/>
    <property type="match status" value="3"/>
</dbReference>
<dbReference type="Pfam" id="PF01535">
    <property type="entry name" value="PPR"/>
    <property type="match status" value="7"/>
</dbReference>
<keyword evidence="2" id="KW-0677">Repeat</keyword>
<dbReference type="FunFam" id="1.25.40.10:FF:000333">
    <property type="entry name" value="Pentatricopeptide repeat-containing protein"/>
    <property type="match status" value="1"/>
</dbReference>
<proteinExistence type="inferred from homology"/>
<dbReference type="InterPro" id="IPR046960">
    <property type="entry name" value="PPR_At4g14850-like_plant"/>
</dbReference>
<protein>
    <submittedName>
        <fullName evidence="4">Pentatricopeptide repeat-containing protein</fullName>
    </submittedName>
</protein>
<gene>
    <name evidence="4" type="ORF">CEY00_Acc26058</name>
</gene>
<dbReference type="GO" id="GO:0003723">
    <property type="term" value="F:RNA binding"/>
    <property type="evidence" value="ECO:0007669"/>
    <property type="project" value="InterPro"/>
</dbReference>
<dbReference type="FunFam" id="1.25.40.10:FF:000470">
    <property type="entry name" value="Pentatricopeptide repeat-containing protein At5g66520"/>
    <property type="match status" value="1"/>
</dbReference>
<feature type="repeat" description="PPR" evidence="3">
    <location>
        <begin position="400"/>
        <end position="434"/>
    </location>
</feature>
<organism evidence="4 5">
    <name type="scientific">Actinidia chinensis var. chinensis</name>
    <name type="common">Chinese soft-hair kiwi</name>
    <dbReference type="NCBI Taxonomy" id="1590841"/>
    <lineage>
        <taxon>Eukaryota</taxon>
        <taxon>Viridiplantae</taxon>
        <taxon>Streptophyta</taxon>
        <taxon>Embryophyta</taxon>
        <taxon>Tracheophyta</taxon>
        <taxon>Spermatophyta</taxon>
        <taxon>Magnoliopsida</taxon>
        <taxon>eudicotyledons</taxon>
        <taxon>Gunneridae</taxon>
        <taxon>Pentapetalae</taxon>
        <taxon>asterids</taxon>
        <taxon>Ericales</taxon>
        <taxon>Actinidiaceae</taxon>
        <taxon>Actinidia</taxon>
    </lineage>
</organism>
<name>A0A2R6PQP1_ACTCC</name>
<dbReference type="Pfam" id="PF13041">
    <property type="entry name" value="PPR_2"/>
    <property type="match status" value="1"/>
</dbReference>
<dbReference type="InParanoid" id="A0A2R6PQP1"/>
<dbReference type="EMBL" id="NKQK01000023">
    <property type="protein sequence ID" value="PSR95303.1"/>
    <property type="molecule type" value="Genomic_DNA"/>
</dbReference>
<reference evidence="4 5" key="1">
    <citation type="submission" date="2017-07" db="EMBL/GenBank/DDBJ databases">
        <title>An improved, manually edited Actinidia chinensis var. chinensis (kiwifruit) genome highlights the challenges associated with draft genomes and gene prediction in plants.</title>
        <authorList>
            <person name="Pilkington S."/>
            <person name="Crowhurst R."/>
            <person name="Hilario E."/>
            <person name="Nardozza S."/>
            <person name="Fraser L."/>
            <person name="Peng Y."/>
            <person name="Gunaseelan K."/>
            <person name="Simpson R."/>
            <person name="Tahir J."/>
            <person name="Deroles S."/>
            <person name="Templeton K."/>
            <person name="Luo Z."/>
            <person name="Davy M."/>
            <person name="Cheng C."/>
            <person name="Mcneilage M."/>
            <person name="Scaglione D."/>
            <person name="Liu Y."/>
            <person name="Zhang Q."/>
            <person name="Datson P."/>
            <person name="De Silva N."/>
            <person name="Gardiner S."/>
            <person name="Bassett H."/>
            <person name="Chagne D."/>
            <person name="Mccallum J."/>
            <person name="Dzierzon H."/>
            <person name="Deng C."/>
            <person name="Wang Y.-Y."/>
            <person name="Barron N."/>
            <person name="Manako K."/>
            <person name="Bowen J."/>
            <person name="Foster T."/>
            <person name="Erridge Z."/>
            <person name="Tiffin H."/>
            <person name="Waite C."/>
            <person name="Davies K."/>
            <person name="Grierson E."/>
            <person name="Laing W."/>
            <person name="Kirk R."/>
            <person name="Chen X."/>
            <person name="Wood M."/>
            <person name="Montefiori M."/>
            <person name="Brummell D."/>
            <person name="Schwinn K."/>
            <person name="Catanach A."/>
            <person name="Fullerton C."/>
            <person name="Li D."/>
            <person name="Meiyalaghan S."/>
            <person name="Nieuwenhuizen N."/>
            <person name="Read N."/>
            <person name="Prakash R."/>
            <person name="Hunter D."/>
            <person name="Zhang H."/>
            <person name="Mckenzie M."/>
            <person name="Knabel M."/>
            <person name="Harris A."/>
            <person name="Allan A."/>
            <person name="Chen A."/>
            <person name="Janssen B."/>
            <person name="Plunkett B."/>
            <person name="Dwamena C."/>
            <person name="Voogd C."/>
            <person name="Leif D."/>
            <person name="Lafferty D."/>
            <person name="Souleyre E."/>
            <person name="Varkonyi-Gasic E."/>
            <person name="Gambi F."/>
            <person name="Hanley J."/>
            <person name="Yao J.-L."/>
            <person name="Cheung J."/>
            <person name="David K."/>
            <person name="Warren B."/>
            <person name="Marsh K."/>
            <person name="Snowden K."/>
            <person name="Lin-Wang K."/>
            <person name="Brian L."/>
            <person name="Martinez-Sanchez M."/>
            <person name="Wang M."/>
            <person name="Ileperuma N."/>
            <person name="Macnee N."/>
            <person name="Campin R."/>
            <person name="Mcatee P."/>
            <person name="Drummond R."/>
            <person name="Espley R."/>
            <person name="Ireland H."/>
            <person name="Wu R."/>
            <person name="Atkinson R."/>
            <person name="Karunairetnam S."/>
            <person name="Bulley S."/>
            <person name="Chunkath S."/>
            <person name="Hanley Z."/>
            <person name="Storey R."/>
            <person name="Thrimawithana A."/>
            <person name="Thomson S."/>
            <person name="David C."/>
            <person name="Testolin R."/>
        </authorList>
    </citation>
    <scope>NUCLEOTIDE SEQUENCE [LARGE SCALE GENOMIC DNA]</scope>
    <source>
        <strain evidence="5">cv. Red5</strain>
        <tissue evidence="4">Young leaf</tissue>
    </source>
</reference>
<dbReference type="AlphaFoldDB" id="A0A2R6PQP1"/>
<feature type="repeat" description="PPR" evidence="3">
    <location>
        <begin position="170"/>
        <end position="204"/>
    </location>
</feature>
<feature type="repeat" description="PPR" evidence="3">
    <location>
        <begin position="264"/>
        <end position="298"/>
    </location>
</feature>
<dbReference type="GO" id="GO:0009451">
    <property type="term" value="P:RNA modification"/>
    <property type="evidence" value="ECO:0007669"/>
    <property type="project" value="InterPro"/>
</dbReference>
<dbReference type="PROSITE" id="PS51375">
    <property type="entry name" value="PPR"/>
    <property type="match status" value="6"/>
</dbReference>
<dbReference type="InterPro" id="IPR046848">
    <property type="entry name" value="E_motif"/>
</dbReference>